<evidence type="ECO:0000256" key="7">
    <source>
        <dbReference type="ARBA" id="ARBA00022679"/>
    </source>
</evidence>
<dbReference type="Gene3D" id="3.40.50.300">
    <property type="entry name" value="P-loop containing nucleotide triphosphate hydrolases"/>
    <property type="match status" value="2"/>
</dbReference>
<reference evidence="15 16" key="1">
    <citation type="submission" date="2013-04" db="EMBL/GenBank/DDBJ databases">
        <authorList>
            <person name="Kuznetsov B."/>
            <person name="Ivanovsky R."/>
        </authorList>
    </citation>
    <scope>NUCLEOTIDE SEQUENCE [LARGE SCALE GENOMIC DNA]</scope>
    <source>
        <strain evidence="15 16">MGU-K5</strain>
    </source>
</reference>
<dbReference type="PANTHER" id="PTHR23117:SF13">
    <property type="entry name" value="GUANYLATE KINASE"/>
    <property type="match status" value="1"/>
</dbReference>
<dbReference type="GO" id="GO:0005829">
    <property type="term" value="C:cytosol"/>
    <property type="evidence" value="ECO:0007669"/>
    <property type="project" value="TreeGrafter"/>
</dbReference>
<comment type="similarity">
    <text evidence="3 13">Belongs to the guanylate kinase family.</text>
</comment>
<evidence type="ECO:0000256" key="10">
    <source>
        <dbReference type="ARBA" id="ARBA00022840"/>
    </source>
</evidence>
<evidence type="ECO:0000313" key="16">
    <source>
        <dbReference type="Proteomes" id="UP000015350"/>
    </source>
</evidence>
<accession>S9TRK1</accession>
<dbReference type="STRING" id="1316936.K678_12399"/>
<evidence type="ECO:0000256" key="6">
    <source>
        <dbReference type="ARBA" id="ARBA00022490"/>
    </source>
</evidence>
<comment type="catalytic activity">
    <reaction evidence="12 13">
        <text>GMP + ATP = GDP + ADP</text>
        <dbReference type="Rhea" id="RHEA:20780"/>
        <dbReference type="ChEBI" id="CHEBI:30616"/>
        <dbReference type="ChEBI" id="CHEBI:58115"/>
        <dbReference type="ChEBI" id="CHEBI:58189"/>
        <dbReference type="ChEBI" id="CHEBI:456216"/>
        <dbReference type="EC" id="2.7.4.8"/>
    </reaction>
</comment>
<dbReference type="HAMAP" id="MF_00328">
    <property type="entry name" value="Guanylate_kinase"/>
    <property type="match status" value="1"/>
</dbReference>
<dbReference type="InterPro" id="IPR008145">
    <property type="entry name" value="GK/Ca_channel_bsu"/>
</dbReference>
<evidence type="ECO:0000256" key="9">
    <source>
        <dbReference type="ARBA" id="ARBA00022777"/>
    </source>
</evidence>
<evidence type="ECO:0000256" key="1">
    <source>
        <dbReference type="ARBA" id="ARBA00003531"/>
    </source>
</evidence>
<dbReference type="CDD" id="cd00071">
    <property type="entry name" value="GMPK"/>
    <property type="match status" value="1"/>
</dbReference>
<evidence type="ECO:0000256" key="11">
    <source>
        <dbReference type="ARBA" id="ARBA00030128"/>
    </source>
</evidence>
<keyword evidence="10 13" id="KW-0067">ATP-binding</keyword>
<keyword evidence="6 13" id="KW-0963">Cytoplasm</keyword>
<gene>
    <name evidence="13 15" type="primary">gmk</name>
    <name evidence="15" type="ORF">K678_12399</name>
</gene>
<dbReference type="PROSITE" id="PS50052">
    <property type="entry name" value="GUANYLATE_KINASE_2"/>
    <property type="match status" value="1"/>
</dbReference>
<dbReference type="SUPFAM" id="SSF52540">
    <property type="entry name" value="P-loop containing nucleoside triphosphate hydrolases"/>
    <property type="match status" value="1"/>
</dbReference>
<dbReference type="FunFam" id="3.30.63.10:FF:000005">
    <property type="entry name" value="Guanylate kinase"/>
    <property type="match status" value="1"/>
</dbReference>
<proteinExistence type="inferred from homology"/>
<dbReference type="InterPro" id="IPR008144">
    <property type="entry name" value="Guanylate_kin-like_dom"/>
</dbReference>
<evidence type="ECO:0000256" key="8">
    <source>
        <dbReference type="ARBA" id="ARBA00022741"/>
    </source>
</evidence>
<evidence type="ECO:0000256" key="12">
    <source>
        <dbReference type="ARBA" id="ARBA00048594"/>
    </source>
</evidence>
<dbReference type="EC" id="2.7.4.8" evidence="4 13"/>
<comment type="subcellular location">
    <subcellularLocation>
        <location evidence="2 13">Cytoplasm</location>
    </subcellularLocation>
</comment>
<dbReference type="InterPro" id="IPR017665">
    <property type="entry name" value="Guanylate_kinase"/>
</dbReference>
<dbReference type="Gene3D" id="3.30.63.10">
    <property type="entry name" value="Guanylate Kinase phosphate binding domain"/>
    <property type="match status" value="1"/>
</dbReference>
<name>S9TRK1_MAGFU</name>
<sequence length="220" mass="24351">MSGNEPRAIARRGLMLVLSSPSGAGKTTISRALLERETDISMSVSATTRSPRPGETDGKDYHFVDVDRFHRMVEADEFLEHARVFSNFYGTPRGPVEATLAQGQDVLFDIDWQGTQQLAQNARADLVSVFILPPSLEELHRRLSGRGLDSADVVAERMAKAGDEMSHWPEYDYIVVNSDLERSIGEVRAILAAARLKRERQAGLPAFVNRLRGLDRDSGG</sequence>
<dbReference type="InterPro" id="IPR020590">
    <property type="entry name" value="Guanylate_kinase_CS"/>
</dbReference>
<protein>
    <recommendedName>
        <fullName evidence="5 13">Guanylate kinase</fullName>
        <ecNumber evidence="4 13">2.7.4.8</ecNumber>
    </recommendedName>
    <alternativeName>
        <fullName evidence="11 13">GMP kinase</fullName>
    </alternativeName>
</protein>
<organism evidence="15 16">
    <name type="scientific">Magnetospirillum fulvum MGU-K5</name>
    <dbReference type="NCBI Taxonomy" id="1316936"/>
    <lineage>
        <taxon>Bacteria</taxon>
        <taxon>Pseudomonadati</taxon>
        <taxon>Pseudomonadota</taxon>
        <taxon>Alphaproteobacteria</taxon>
        <taxon>Rhodospirillales</taxon>
        <taxon>Rhodospirillaceae</taxon>
        <taxon>Magnetospirillum</taxon>
    </lineage>
</organism>
<evidence type="ECO:0000256" key="3">
    <source>
        <dbReference type="ARBA" id="ARBA00005790"/>
    </source>
</evidence>
<keyword evidence="7 13" id="KW-0808">Transferase</keyword>
<dbReference type="GO" id="GO:0004385">
    <property type="term" value="F:GMP kinase activity"/>
    <property type="evidence" value="ECO:0007669"/>
    <property type="project" value="UniProtKB-UniRule"/>
</dbReference>
<evidence type="ECO:0000256" key="5">
    <source>
        <dbReference type="ARBA" id="ARBA00016296"/>
    </source>
</evidence>
<dbReference type="AlphaFoldDB" id="S9TRK1"/>
<keyword evidence="9 13" id="KW-0418">Kinase</keyword>
<comment type="caution">
    <text evidence="15">The sequence shown here is derived from an EMBL/GenBank/DDBJ whole genome shotgun (WGS) entry which is preliminary data.</text>
</comment>
<comment type="function">
    <text evidence="1 13">Essential for recycling GMP and indirectly, cGMP.</text>
</comment>
<dbReference type="SMART" id="SM00072">
    <property type="entry name" value="GuKc"/>
    <property type="match status" value="1"/>
</dbReference>
<evidence type="ECO:0000256" key="13">
    <source>
        <dbReference type="HAMAP-Rule" id="MF_00328"/>
    </source>
</evidence>
<dbReference type="Proteomes" id="UP000015350">
    <property type="component" value="Unassembled WGS sequence"/>
</dbReference>
<keyword evidence="8 13" id="KW-0547">Nucleotide-binding</keyword>
<dbReference type="Pfam" id="PF00625">
    <property type="entry name" value="Guanylate_kin"/>
    <property type="match status" value="1"/>
</dbReference>
<dbReference type="PATRIC" id="fig|1316936.3.peg.2474"/>
<evidence type="ECO:0000259" key="14">
    <source>
        <dbReference type="PROSITE" id="PS50052"/>
    </source>
</evidence>
<dbReference type="InterPro" id="IPR027417">
    <property type="entry name" value="P-loop_NTPase"/>
</dbReference>
<feature type="binding site" evidence="13">
    <location>
        <begin position="20"/>
        <end position="27"/>
    </location>
    <ligand>
        <name>ATP</name>
        <dbReference type="ChEBI" id="CHEBI:30616"/>
    </ligand>
</feature>
<feature type="domain" description="Guanylate kinase-like" evidence="14">
    <location>
        <begin position="13"/>
        <end position="192"/>
    </location>
</feature>
<dbReference type="eggNOG" id="COG0194">
    <property type="taxonomic scope" value="Bacteria"/>
</dbReference>
<evidence type="ECO:0000313" key="15">
    <source>
        <dbReference type="EMBL" id="EPY01155.1"/>
    </source>
</evidence>
<evidence type="ECO:0000256" key="4">
    <source>
        <dbReference type="ARBA" id="ARBA00012961"/>
    </source>
</evidence>
<dbReference type="PROSITE" id="PS00856">
    <property type="entry name" value="GUANYLATE_KINASE_1"/>
    <property type="match status" value="1"/>
</dbReference>
<dbReference type="PANTHER" id="PTHR23117">
    <property type="entry name" value="GUANYLATE KINASE-RELATED"/>
    <property type="match status" value="1"/>
</dbReference>
<dbReference type="NCBIfam" id="TIGR03263">
    <property type="entry name" value="guanyl_kin"/>
    <property type="match status" value="1"/>
</dbReference>
<dbReference type="OrthoDB" id="9808150at2"/>
<dbReference type="RefSeq" id="WP_021132786.1">
    <property type="nucleotide sequence ID" value="NZ_AQPH01000050.1"/>
</dbReference>
<evidence type="ECO:0000256" key="2">
    <source>
        <dbReference type="ARBA" id="ARBA00004496"/>
    </source>
</evidence>
<dbReference type="GO" id="GO:0005524">
    <property type="term" value="F:ATP binding"/>
    <property type="evidence" value="ECO:0007669"/>
    <property type="project" value="UniProtKB-UniRule"/>
</dbReference>
<dbReference type="EMBL" id="AQPH01000050">
    <property type="protein sequence ID" value="EPY01155.1"/>
    <property type="molecule type" value="Genomic_DNA"/>
</dbReference>